<evidence type="ECO:0000256" key="7">
    <source>
        <dbReference type="ARBA" id="ARBA00022777"/>
    </source>
</evidence>
<keyword evidence="7 12" id="KW-0418">Kinase</keyword>
<dbReference type="InterPro" id="IPR003661">
    <property type="entry name" value="HisK_dim/P_dom"/>
</dbReference>
<dbReference type="Gene3D" id="3.30.565.10">
    <property type="entry name" value="Histidine kinase-like ATPase, C-terminal domain"/>
    <property type="match status" value="1"/>
</dbReference>
<evidence type="ECO:0000256" key="1">
    <source>
        <dbReference type="ARBA" id="ARBA00000085"/>
    </source>
</evidence>
<accession>A0A974PBL7</accession>
<dbReference type="AlphaFoldDB" id="A0A974PBL7"/>
<comment type="catalytic activity">
    <reaction evidence="1">
        <text>ATP + protein L-histidine = ADP + protein N-phospho-L-histidine.</text>
        <dbReference type="EC" id="2.7.13.3"/>
    </reaction>
</comment>
<feature type="transmembrane region" description="Helical" evidence="10">
    <location>
        <begin position="46"/>
        <end position="70"/>
    </location>
</feature>
<evidence type="ECO:0000256" key="9">
    <source>
        <dbReference type="ARBA" id="ARBA00023012"/>
    </source>
</evidence>
<feature type="transmembrane region" description="Helical" evidence="10">
    <location>
        <begin position="20"/>
        <end position="39"/>
    </location>
</feature>
<name>A0A974PBL7_9BACL</name>
<evidence type="ECO:0000256" key="8">
    <source>
        <dbReference type="ARBA" id="ARBA00022840"/>
    </source>
</evidence>
<dbReference type="InterPro" id="IPR050351">
    <property type="entry name" value="BphY/WalK/GraS-like"/>
</dbReference>
<evidence type="ECO:0000256" key="3">
    <source>
        <dbReference type="ARBA" id="ARBA00012438"/>
    </source>
</evidence>
<dbReference type="KEGG" id="pson:JI735_28475"/>
<dbReference type="GO" id="GO:0000155">
    <property type="term" value="F:phosphorelay sensor kinase activity"/>
    <property type="evidence" value="ECO:0007669"/>
    <property type="project" value="InterPro"/>
</dbReference>
<dbReference type="PRINTS" id="PR00344">
    <property type="entry name" value="BCTRLSENSOR"/>
</dbReference>
<reference evidence="12 13" key="1">
    <citation type="submission" date="2021-01" db="EMBL/GenBank/DDBJ databases">
        <title>Whole genome sequence of Paenibacillus sonchi LMG 24727 for comparative genomics.</title>
        <authorList>
            <person name="Lee G."/>
            <person name="Kim M.-J."/>
            <person name="Lim K."/>
            <person name="Shin J.-H."/>
        </authorList>
    </citation>
    <scope>NUCLEOTIDE SEQUENCE [LARGE SCALE GENOMIC DNA]</scope>
    <source>
        <strain evidence="12 13">LMG 24727</strain>
    </source>
</reference>
<dbReference type="SUPFAM" id="SSF47384">
    <property type="entry name" value="Homodimeric domain of signal transducing histidine kinase"/>
    <property type="match status" value="1"/>
</dbReference>
<keyword evidence="10" id="KW-1133">Transmembrane helix</keyword>
<dbReference type="PROSITE" id="PS50109">
    <property type="entry name" value="HIS_KIN"/>
    <property type="match status" value="1"/>
</dbReference>
<dbReference type="SMART" id="SM00388">
    <property type="entry name" value="HisKA"/>
    <property type="match status" value="1"/>
</dbReference>
<keyword evidence="4" id="KW-0597">Phosphoprotein</keyword>
<keyword evidence="13" id="KW-1185">Reference proteome</keyword>
<dbReference type="SMART" id="SM00387">
    <property type="entry name" value="HATPase_c"/>
    <property type="match status" value="1"/>
</dbReference>
<dbReference type="PANTHER" id="PTHR45453:SF1">
    <property type="entry name" value="PHOSPHATE REGULON SENSOR PROTEIN PHOR"/>
    <property type="match status" value="1"/>
</dbReference>
<evidence type="ECO:0000259" key="11">
    <source>
        <dbReference type="PROSITE" id="PS50109"/>
    </source>
</evidence>
<dbReference type="Proteomes" id="UP000595841">
    <property type="component" value="Chromosome"/>
</dbReference>
<dbReference type="GO" id="GO:0005886">
    <property type="term" value="C:plasma membrane"/>
    <property type="evidence" value="ECO:0007669"/>
    <property type="project" value="TreeGrafter"/>
</dbReference>
<keyword evidence="10" id="KW-0472">Membrane</keyword>
<protein>
    <recommendedName>
        <fullName evidence="3">histidine kinase</fullName>
        <ecNumber evidence="3">2.7.13.3</ecNumber>
    </recommendedName>
</protein>
<evidence type="ECO:0000256" key="10">
    <source>
        <dbReference type="SAM" id="Phobius"/>
    </source>
</evidence>
<evidence type="ECO:0000256" key="6">
    <source>
        <dbReference type="ARBA" id="ARBA00022741"/>
    </source>
</evidence>
<sequence length="372" mass="42344">MRVNFTNGKLVVRFTLSFIVHQILLFLTVSLPAVFYIVVLRQPEKLFFVNLTTGIIITAYFLYCLFYGYYVARPMADILVKIKKLSCGEFLVHDRKKRYFSLSSRLYREVYANLESLSLTLQENERKRQKFEQLRQDWAAGVTHDLKTPLSYISGYTDMLLSDEHEWNKDEKKEFLQLIRNKSTYMEELINDLGIAFQMDQSTGFKFSSQKIELVEFIRRTVAEAANMPLNKANHFEILGGEEPLYVMGDAGLLKRAFSNLFVNAVVHNLAGTSIIVHIHGNSHVQVQITDNGQGMDEQSIACLFDRYYRGTSTDTPTGSTGLGMAIVKQIITAHQGTIDVKSKVGHGTSVTVQLPHSKCERQFVPYPNGII</sequence>
<dbReference type="InterPro" id="IPR036097">
    <property type="entry name" value="HisK_dim/P_sf"/>
</dbReference>
<dbReference type="RefSeq" id="WP_051052076.1">
    <property type="nucleotide sequence ID" value="NZ_CP068595.1"/>
</dbReference>
<evidence type="ECO:0000313" key="13">
    <source>
        <dbReference type="Proteomes" id="UP000595841"/>
    </source>
</evidence>
<keyword evidence="5" id="KW-0808">Transferase</keyword>
<evidence type="ECO:0000256" key="4">
    <source>
        <dbReference type="ARBA" id="ARBA00022553"/>
    </source>
</evidence>
<organism evidence="12 13">
    <name type="scientific">Paenibacillus sonchi</name>
    <dbReference type="NCBI Taxonomy" id="373687"/>
    <lineage>
        <taxon>Bacteria</taxon>
        <taxon>Bacillati</taxon>
        <taxon>Bacillota</taxon>
        <taxon>Bacilli</taxon>
        <taxon>Bacillales</taxon>
        <taxon>Paenibacillaceae</taxon>
        <taxon>Paenibacillus</taxon>
        <taxon>Paenibacillus sonchi group</taxon>
    </lineage>
</organism>
<feature type="domain" description="Histidine kinase" evidence="11">
    <location>
        <begin position="141"/>
        <end position="359"/>
    </location>
</feature>
<dbReference type="PANTHER" id="PTHR45453">
    <property type="entry name" value="PHOSPHATE REGULON SENSOR PROTEIN PHOR"/>
    <property type="match status" value="1"/>
</dbReference>
<dbReference type="EMBL" id="CP068595">
    <property type="protein sequence ID" value="QQZ60398.1"/>
    <property type="molecule type" value="Genomic_DNA"/>
</dbReference>
<dbReference type="CDD" id="cd00082">
    <property type="entry name" value="HisKA"/>
    <property type="match status" value="1"/>
</dbReference>
<dbReference type="GO" id="GO:0016036">
    <property type="term" value="P:cellular response to phosphate starvation"/>
    <property type="evidence" value="ECO:0007669"/>
    <property type="project" value="TreeGrafter"/>
</dbReference>
<dbReference type="EC" id="2.7.13.3" evidence="3"/>
<evidence type="ECO:0000313" key="12">
    <source>
        <dbReference type="EMBL" id="QQZ60398.1"/>
    </source>
</evidence>
<gene>
    <name evidence="12" type="ORF">JI735_28475</name>
</gene>
<dbReference type="InterPro" id="IPR003594">
    <property type="entry name" value="HATPase_dom"/>
</dbReference>
<dbReference type="Pfam" id="PF00512">
    <property type="entry name" value="HisKA"/>
    <property type="match status" value="1"/>
</dbReference>
<dbReference type="Gene3D" id="1.10.287.130">
    <property type="match status" value="1"/>
</dbReference>
<comment type="subcellular location">
    <subcellularLocation>
        <location evidence="2">Membrane</location>
    </subcellularLocation>
</comment>
<dbReference type="InterPro" id="IPR005467">
    <property type="entry name" value="His_kinase_dom"/>
</dbReference>
<keyword evidence="8" id="KW-0067">ATP-binding</keyword>
<evidence type="ECO:0000256" key="2">
    <source>
        <dbReference type="ARBA" id="ARBA00004370"/>
    </source>
</evidence>
<keyword evidence="9" id="KW-0902">Two-component regulatory system</keyword>
<dbReference type="SUPFAM" id="SSF55874">
    <property type="entry name" value="ATPase domain of HSP90 chaperone/DNA topoisomerase II/histidine kinase"/>
    <property type="match status" value="1"/>
</dbReference>
<proteinExistence type="predicted"/>
<dbReference type="GO" id="GO:0004721">
    <property type="term" value="F:phosphoprotein phosphatase activity"/>
    <property type="evidence" value="ECO:0007669"/>
    <property type="project" value="TreeGrafter"/>
</dbReference>
<keyword evidence="6" id="KW-0547">Nucleotide-binding</keyword>
<dbReference type="GO" id="GO:0005524">
    <property type="term" value="F:ATP binding"/>
    <property type="evidence" value="ECO:0007669"/>
    <property type="project" value="UniProtKB-KW"/>
</dbReference>
<keyword evidence="10" id="KW-0812">Transmembrane</keyword>
<dbReference type="InterPro" id="IPR036890">
    <property type="entry name" value="HATPase_C_sf"/>
</dbReference>
<dbReference type="Pfam" id="PF02518">
    <property type="entry name" value="HATPase_c"/>
    <property type="match status" value="1"/>
</dbReference>
<evidence type="ECO:0000256" key="5">
    <source>
        <dbReference type="ARBA" id="ARBA00022679"/>
    </source>
</evidence>
<dbReference type="InterPro" id="IPR004358">
    <property type="entry name" value="Sig_transdc_His_kin-like_C"/>
</dbReference>